<feature type="domain" description="NADP-dependent oxidoreductase" evidence="3">
    <location>
        <begin position="16"/>
        <end position="308"/>
    </location>
</feature>
<sequence length="325" mass="36194">MEYRTIGRTGVYVSSLCFGTMSFGGNADRETSQALYNRSREAGINFFDTANVYSEGIAEEWLGEFIAGHRNELVISSKAGFPVGQGLNDRGASRRHLILQVEESLKRLRTDWIDFYFIHRFDPATDIEQTVRALDDLQKQGKIGFPAVSNWAAWQIAKALGISIHQSLARFELIQPMYNLVKRQAEVEILPLAQSEQLGVISYSPLGGGLLTGKYGLSHKPDSGRLVEVKNYATRYGEDSYYETADRFRAYADEHGYHPASLAVAWAGSHPAITAPIIGARSVEQLEFSLAAADIALTPDQRNEISRLSAEPPLATDRREEQQYV</sequence>
<dbReference type="CDD" id="cd19087">
    <property type="entry name" value="AKR_AKR12A1_B1_C1"/>
    <property type="match status" value="1"/>
</dbReference>
<dbReference type="RefSeq" id="WP_317980454.1">
    <property type="nucleotide sequence ID" value="NZ_BTCL01000009.1"/>
</dbReference>
<dbReference type="Pfam" id="PF00248">
    <property type="entry name" value="Aldo_ket_red"/>
    <property type="match status" value="1"/>
</dbReference>
<dbReference type="PANTHER" id="PTHR43364:SF4">
    <property type="entry name" value="NAD(P)-LINKED OXIDOREDUCTASE SUPERFAMILY PROTEIN"/>
    <property type="match status" value="1"/>
</dbReference>
<name>A0ABQ6NLF4_9BACL</name>
<proteinExistence type="predicted"/>
<feature type="region of interest" description="Disordered" evidence="2">
    <location>
        <begin position="304"/>
        <end position="325"/>
    </location>
</feature>
<dbReference type="InterPro" id="IPR036812">
    <property type="entry name" value="NAD(P)_OxRdtase_dom_sf"/>
</dbReference>
<evidence type="ECO:0000313" key="5">
    <source>
        <dbReference type="Proteomes" id="UP001285921"/>
    </source>
</evidence>
<dbReference type="SUPFAM" id="SSF51430">
    <property type="entry name" value="NAD(P)-linked oxidoreductase"/>
    <property type="match status" value="1"/>
</dbReference>
<accession>A0ABQ6NLF4</accession>
<dbReference type="InterPro" id="IPR023210">
    <property type="entry name" value="NADP_OxRdtase_dom"/>
</dbReference>
<dbReference type="PANTHER" id="PTHR43364">
    <property type="entry name" value="NADH-SPECIFIC METHYLGLYOXAL REDUCTASE-RELATED"/>
    <property type="match status" value="1"/>
</dbReference>
<comment type="caution">
    <text evidence="4">The sequence shown here is derived from an EMBL/GenBank/DDBJ whole genome shotgun (WGS) entry which is preliminary data.</text>
</comment>
<dbReference type="Gene3D" id="3.20.20.100">
    <property type="entry name" value="NADP-dependent oxidoreductase domain"/>
    <property type="match status" value="1"/>
</dbReference>
<reference evidence="4 5" key="1">
    <citation type="submission" date="2023-05" db="EMBL/GenBank/DDBJ databases">
        <title>Draft genome of Paenibacillus sp. CCS26.</title>
        <authorList>
            <person name="Akita H."/>
            <person name="Shinto Y."/>
            <person name="Kimura Z."/>
        </authorList>
    </citation>
    <scope>NUCLEOTIDE SEQUENCE [LARGE SCALE GENOMIC DNA]</scope>
    <source>
        <strain evidence="4 5">CCS26</strain>
    </source>
</reference>
<evidence type="ECO:0000256" key="1">
    <source>
        <dbReference type="ARBA" id="ARBA00023002"/>
    </source>
</evidence>
<evidence type="ECO:0000259" key="3">
    <source>
        <dbReference type="Pfam" id="PF00248"/>
    </source>
</evidence>
<dbReference type="EMBL" id="BTCL01000009">
    <property type="protein sequence ID" value="GMK45920.1"/>
    <property type="molecule type" value="Genomic_DNA"/>
</dbReference>
<feature type="compositionally biased region" description="Basic and acidic residues" evidence="2">
    <location>
        <begin position="316"/>
        <end position="325"/>
    </location>
</feature>
<keyword evidence="1" id="KW-0560">Oxidoreductase</keyword>
<organism evidence="4 5">
    <name type="scientific">Paenibacillus glycanilyticus</name>
    <dbReference type="NCBI Taxonomy" id="126569"/>
    <lineage>
        <taxon>Bacteria</taxon>
        <taxon>Bacillati</taxon>
        <taxon>Bacillota</taxon>
        <taxon>Bacilli</taxon>
        <taxon>Bacillales</taxon>
        <taxon>Paenibacillaceae</taxon>
        <taxon>Paenibacillus</taxon>
    </lineage>
</organism>
<protein>
    <submittedName>
        <fullName evidence="4">Aldo/keto reductase</fullName>
    </submittedName>
</protein>
<keyword evidence="5" id="KW-1185">Reference proteome</keyword>
<evidence type="ECO:0000313" key="4">
    <source>
        <dbReference type="EMBL" id="GMK45920.1"/>
    </source>
</evidence>
<dbReference type="Proteomes" id="UP001285921">
    <property type="component" value="Unassembled WGS sequence"/>
</dbReference>
<dbReference type="InterPro" id="IPR050523">
    <property type="entry name" value="AKR_Detox_Biosynth"/>
</dbReference>
<evidence type="ECO:0000256" key="2">
    <source>
        <dbReference type="SAM" id="MobiDB-lite"/>
    </source>
</evidence>
<gene>
    <name evidence="4" type="ORF">PghCCS26_30480</name>
</gene>